<protein>
    <recommendedName>
        <fullName evidence="6">Thioredoxin domain-containing protein</fullName>
    </recommendedName>
</protein>
<dbReference type="STRING" id="1003195.SCATT_34290"/>
<dbReference type="GO" id="GO:0030313">
    <property type="term" value="C:cell envelope"/>
    <property type="evidence" value="ECO:0007669"/>
    <property type="project" value="UniProtKB-SubCell"/>
</dbReference>
<evidence type="ECO:0000256" key="4">
    <source>
        <dbReference type="ARBA" id="ARBA00023157"/>
    </source>
</evidence>
<dbReference type="Proteomes" id="UP000007842">
    <property type="component" value="Chromosome"/>
</dbReference>
<reference evidence="8" key="1">
    <citation type="submission" date="2011-12" db="EMBL/GenBank/DDBJ databases">
        <title>Complete genome sequence of Streptomyces cattleya strain DSM 46488.</title>
        <authorList>
            <person name="Ou H.-Y."/>
            <person name="Li P."/>
            <person name="Zhao C."/>
            <person name="O'Hagan D."/>
            <person name="Deng Z."/>
        </authorList>
    </citation>
    <scope>NUCLEOTIDE SEQUENCE [LARGE SCALE GENOMIC DNA]</scope>
    <source>
        <strain evidence="8">ATCC 35852 / DSM 46488 / JCM 4925 / NBRC 14057 / NRRL 8057</strain>
    </source>
</reference>
<accession>G8WSG6</accession>
<dbReference type="SUPFAM" id="SSF52833">
    <property type="entry name" value="Thioredoxin-like"/>
    <property type="match status" value="1"/>
</dbReference>
<dbReference type="PANTHER" id="PTHR42852">
    <property type="entry name" value="THIOL:DISULFIDE INTERCHANGE PROTEIN DSBE"/>
    <property type="match status" value="1"/>
</dbReference>
<evidence type="ECO:0000256" key="5">
    <source>
        <dbReference type="ARBA" id="ARBA00023284"/>
    </source>
</evidence>
<evidence type="ECO:0000259" key="6">
    <source>
        <dbReference type="PROSITE" id="PS51352"/>
    </source>
</evidence>
<keyword evidence="3" id="KW-0735">Signal-anchor</keyword>
<keyword evidence="3" id="KW-0812">Transmembrane</keyword>
<name>G8WSG6_STREN</name>
<dbReference type="PATRIC" id="fig|1003195.29.peg.3423"/>
<comment type="subcellular location">
    <subcellularLocation>
        <location evidence="1">Cell envelope</location>
    </subcellularLocation>
</comment>
<keyword evidence="5" id="KW-0676">Redox-active center</keyword>
<keyword evidence="4" id="KW-1015">Disulfide bond</keyword>
<dbReference type="HOGENOM" id="CLU_042529_11_1_11"/>
<dbReference type="KEGG" id="scy:SCATT_34290"/>
<dbReference type="PANTHER" id="PTHR42852:SF6">
    <property type="entry name" value="THIOL:DISULFIDE INTERCHANGE PROTEIN DSBE"/>
    <property type="match status" value="1"/>
</dbReference>
<keyword evidence="2" id="KW-0201">Cytochrome c-type biogenesis</keyword>
<dbReference type="GO" id="GO:0016491">
    <property type="term" value="F:oxidoreductase activity"/>
    <property type="evidence" value="ECO:0007669"/>
    <property type="project" value="InterPro"/>
</dbReference>
<dbReference type="GO" id="GO:0017004">
    <property type="term" value="P:cytochrome complex assembly"/>
    <property type="evidence" value="ECO:0007669"/>
    <property type="project" value="UniProtKB-KW"/>
</dbReference>
<dbReference type="CDD" id="cd02966">
    <property type="entry name" value="TlpA_like_family"/>
    <property type="match status" value="1"/>
</dbReference>
<dbReference type="GO" id="GO:0016209">
    <property type="term" value="F:antioxidant activity"/>
    <property type="evidence" value="ECO:0007669"/>
    <property type="project" value="InterPro"/>
</dbReference>
<evidence type="ECO:0000313" key="8">
    <source>
        <dbReference type="Proteomes" id="UP000007842"/>
    </source>
</evidence>
<gene>
    <name evidence="7" type="ordered locus">SCATT_34290</name>
</gene>
<evidence type="ECO:0000313" key="7">
    <source>
        <dbReference type="EMBL" id="AEW95800.1"/>
    </source>
</evidence>
<dbReference type="Pfam" id="PF00578">
    <property type="entry name" value="AhpC-TSA"/>
    <property type="match status" value="1"/>
</dbReference>
<organism evidence="7 8">
    <name type="scientific">Streptantibioticus cattleyicolor (strain ATCC 35852 / DSM 46488 / JCM 4925 / NBRC 14057 / NRRL 8057)</name>
    <name type="common">Streptomyces cattleya</name>
    <dbReference type="NCBI Taxonomy" id="1003195"/>
    <lineage>
        <taxon>Bacteria</taxon>
        <taxon>Bacillati</taxon>
        <taxon>Actinomycetota</taxon>
        <taxon>Actinomycetes</taxon>
        <taxon>Kitasatosporales</taxon>
        <taxon>Streptomycetaceae</taxon>
        <taxon>Streptantibioticus</taxon>
    </lineage>
</organism>
<evidence type="ECO:0000256" key="2">
    <source>
        <dbReference type="ARBA" id="ARBA00022748"/>
    </source>
</evidence>
<dbReference type="InterPro" id="IPR050553">
    <property type="entry name" value="Thioredoxin_ResA/DsbE_sf"/>
</dbReference>
<feature type="domain" description="Thioredoxin" evidence="6">
    <location>
        <begin position="32"/>
        <end position="176"/>
    </location>
</feature>
<evidence type="ECO:0000256" key="3">
    <source>
        <dbReference type="ARBA" id="ARBA00022968"/>
    </source>
</evidence>
<dbReference type="PROSITE" id="PS51352">
    <property type="entry name" value="THIOREDOXIN_2"/>
    <property type="match status" value="1"/>
</dbReference>
<keyword evidence="8" id="KW-1185">Reference proteome</keyword>
<evidence type="ECO:0000256" key="1">
    <source>
        <dbReference type="ARBA" id="ARBA00004196"/>
    </source>
</evidence>
<dbReference type="InterPro" id="IPR036249">
    <property type="entry name" value="Thioredoxin-like_sf"/>
</dbReference>
<dbReference type="InterPro" id="IPR000866">
    <property type="entry name" value="AhpC/TSA"/>
</dbReference>
<dbReference type="Gene3D" id="3.40.30.10">
    <property type="entry name" value="Glutaredoxin"/>
    <property type="match status" value="1"/>
</dbReference>
<proteinExistence type="predicted"/>
<dbReference type="eggNOG" id="COG0526">
    <property type="taxonomic scope" value="Bacteria"/>
</dbReference>
<dbReference type="AlphaFoldDB" id="G8WSG6"/>
<dbReference type="InterPro" id="IPR013766">
    <property type="entry name" value="Thioredoxin_domain"/>
</dbReference>
<sequence length="178" mass="18592">MTLAGCGSDGSSSGGSQTKFVAGTGQISTLAAANRPAAPDISGTTVDGSQLSLNSFKGKVVVLNVWGSWCDPCRAEAPNLAKVAKATAAEGVQFVGINTRDYDTAQARSFERGFGITYPSLYDPDGKLLGKFPRGSLPPQSIPTTLIIDRHGRIAVRALKALGEDELRKALDPIVAEK</sequence>
<dbReference type="EMBL" id="CP003219">
    <property type="protein sequence ID" value="AEW95800.1"/>
    <property type="molecule type" value="Genomic_DNA"/>
</dbReference>